<keyword evidence="3 7" id="KW-0812">Transmembrane</keyword>
<dbReference type="GO" id="GO:0006506">
    <property type="term" value="P:GPI anchor biosynthetic process"/>
    <property type="evidence" value="ECO:0007669"/>
    <property type="project" value="TreeGrafter"/>
</dbReference>
<dbReference type="EMBL" id="CCKQ01013897">
    <property type="protein sequence ID" value="CDW85609.1"/>
    <property type="molecule type" value="Genomic_DNA"/>
</dbReference>
<evidence type="ECO:0000256" key="3">
    <source>
        <dbReference type="ARBA" id="ARBA00022692"/>
    </source>
</evidence>
<keyword evidence="5 7" id="KW-1133">Transmembrane helix</keyword>
<dbReference type="GO" id="GO:0033185">
    <property type="term" value="C:dolichol-phosphate-mannose synthase complex"/>
    <property type="evidence" value="ECO:0007669"/>
    <property type="project" value="TreeGrafter"/>
</dbReference>
<evidence type="ECO:0000313" key="9">
    <source>
        <dbReference type="EMBL" id="CDW85609.1"/>
    </source>
</evidence>
<dbReference type="PANTHER" id="PTHR15039">
    <property type="entry name" value="DOLICHOL PHOSPHATE-MANNOSE BIOSYNTHESIS REGULATORY PROTEIN"/>
    <property type="match status" value="1"/>
</dbReference>
<proteinExistence type="inferred from homology"/>
<comment type="subunit">
    <text evidence="7">Component of the dolichol-phosphate mannose (DPM) synthase complex.</text>
</comment>
<keyword evidence="6 7" id="KW-0472">Membrane</keyword>
<feature type="compositionally biased region" description="Polar residues" evidence="8">
    <location>
        <begin position="114"/>
        <end position="127"/>
    </location>
</feature>
<feature type="transmembrane region" description="Helical" evidence="7">
    <location>
        <begin position="23"/>
        <end position="47"/>
    </location>
</feature>
<dbReference type="GO" id="GO:0030234">
    <property type="term" value="F:enzyme regulator activity"/>
    <property type="evidence" value="ECO:0007669"/>
    <property type="project" value="UniProtKB-UniRule"/>
</dbReference>
<comment type="caution">
    <text evidence="7">Lacks conserved residue(s) required for the propagation of feature annotation.</text>
</comment>
<evidence type="ECO:0000256" key="8">
    <source>
        <dbReference type="SAM" id="MobiDB-lite"/>
    </source>
</evidence>
<evidence type="ECO:0000313" key="10">
    <source>
        <dbReference type="Proteomes" id="UP000039865"/>
    </source>
</evidence>
<keyword evidence="10" id="KW-1185">Reference proteome</keyword>
<evidence type="ECO:0000256" key="7">
    <source>
        <dbReference type="RuleBase" id="RU365084"/>
    </source>
</evidence>
<name>A0A078ATP0_STYLE</name>
<comment type="function">
    <text evidence="7">Regulatory subunit of the dolichol-phosphate mannose (DPM) synthase complex; essential for the ER localization.</text>
</comment>
<sequence>MISPFIDANHPIQSYFPERKWGIAVPIFIGVIFLTISLVFIGVALLMDSKISEVANRRMDEKQREERENQRQATSSLAKYRILKTNRVSDEMQVQRTISKEIINGIEQSVANSSVAGSVHNQSSSDLPPSFADKKQ</sequence>
<dbReference type="PANTHER" id="PTHR15039:SF11">
    <property type="entry name" value="DOLICHOL PHOSPHATE-MANNOSE BIOSYNTHESIS REGULATORY PROTEIN"/>
    <property type="match status" value="1"/>
</dbReference>
<reference evidence="9 10" key="1">
    <citation type="submission" date="2014-06" db="EMBL/GenBank/DDBJ databases">
        <authorList>
            <person name="Swart Estienne"/>
        </authorList>
    </citation>
    <scope>NUCLEOTIDE SEQUENCE [LARGE SCALE GENOMIC DNA]</scope>
    <source>
        <strain evidence="9 10">130c</strain>
    </source>
</reference>
<evidence type="ECO:0000256" key="5">
    <source>
        <dbReference type="ARBA" id="ARBA00022989"/>
    </source>
</evidence>
<dbReference type="InParanoid" id="A0A078ATP0"/>
<feature type="region of interest" description="Disordered" evidence="8">
    <location>
        <begin position="56"/>
        <end position="75"/>
    </location>
</feature>
<evidence type="ECO:0000256" key="2">
    <source>
        <dbReference type="ARBA" id="ARBA00005478"/>
    </source>
</evidence>
<dbReference type="OrthoDB" id="311279at2759"/>
<dbReference type="GO" id="GO:0180047">
    <property type="term" value="P:dolichol phosphate mannose biosynthetic process"/>
    <property type="evidence" value="ECO:0007669"/>
    <property type="project" value="InterPro"/>
</dbReference>
<dbReference type="UniPathway" id="UPA00378"/>
<gene>
    <name evidence="9" type="primary">Contig17717.g18832</name>
    <name evidence="9" type="ORF">STYLEM_14691</name>
</gene>
<dbReference type="Pfam" id="PF07297">
    <property type="entry name" value="DPM2"/>
    <property type="match status" value="1"/>
</dbReference>
<comment type="similarity">
    <text evidence="2 7">Belongs to the DPM2 family.</text>
</comment>
<dbReference type="GO" id="GO:0005789">
    <property type="term" value="C:endoplasmic reticulum membrane"/>
    <property type="evidence" value="ECO:0007669"/>
    <property type="project" value="UniProtKB-SubCell"/>
</dbReference>
<dbReference type="InterPro" id="IPR009914">
    <property type="entry name" value="DPM2"/>
</dbReference>
<dbReference type="AlphaFoldDB" id="A0A078ATP0"/>
<protein>
    <recommendedName>
        <fullName evidence="7">Dolichol phosphate-mannose biosynthesis regulatory protein</fullName>
    </recommendedName>
</protein>
<evidence type="ECO:0000256" key="6">
    <source>
        <dbReference type="ARBA" id="ARBA00023136"/>
    </source>
</evidence>
<feature type="region of interest" description="Disordered" evidence="8">
    <location>
        <begin position="114"/>
        <end position="136"/>
    </location>
</feature>
<feature type="compositionally biased region" description="Basic and acidic residues" evidence="8">
    <location>
        <begin position="56"/>
        <end position="70"/>
    </location>
</feature>
<accession>A0A078ATP0</accession>
<comment type="pathway">
    <text evidence="7">Protein modification; protein glycosylation.</text>
</comment>
<evidence type="ECO:0000256" key="1">
    <source>
        <dbReference type="ARBA" id="ARBA00004477"/>
    </source>
</evidence>
<keyword evidence="4 7" id="KW-0256">Endoplasmic reticulum</keyword>
<comment type="subcellular location">
    <subcellularLocation>
        <location evidence="1 7">Endoplasmic reticulum membrane</location>
        <topology evidence="1 7">Multi-pass membrane protein</topology>
    </subcellularLocation>
</comment>
<dbReference type="Proteomes" id="UP000039865">
    <property type="component" value="Unassembled WGS sequence"/>
</dbReference>
<organism evidence="9 10">
    <name type="scientific">Stylonychia lemnae</name>
    <name type="common">Ciliate</name>
    <dbReference type="NCBI Taxonomy" id="5949"/>
    <lineage>
        <taxon>Eukaryota</taxon>
        <taxon>Sar</taxon>
        <taxon>Alveolata</taxon>
        <taxon>Ciliophora</taxon>
        <taxon>Intramacronucleata</taxon>
        <taxon>Spirotrichea</taxon>
        <taxon>Stichotrichia</taxon>
        <taxon>Sporadotrichida</taxon>
        <taxon>Oxytrichidae</taxon>
        <taxon>Stylonychinae</taxon>
        <taxon>Stylonychia</taxon>
    </lineage>
</organism>
<evidence type="ECO:0000256" key="4">
    <source>
        <dbReference type="ARBA" id="ARBA00022824"/>
    </source>
</evidence>